<evidence type="ECO:0000313" key="3">
    <source>
        <dbReference type="Proteomes" id="UP000250174"/>
    </source>
</evidence>
<dbReference type="EMBL" id="LVYK01000037">
    <property type="protein sequence ID" value="RAS75233.1"/>
    <property type="molecule type" value="Genomic_DNA"/>
</dbReference>
<sequence length="447" mass="51248">MKTIDQAKQFRNDFMMGHGKGNAKDALVRQKPGVRKKLTDVDLSNLYANNSIVQNIIDIPAEDMTSSWFTLRMKDDQLQQNIMSKLADLKAKSAFKQMRSYERLRGDGFISLGVTQSTNFTLSQAIQEDKLKKLDYIHAFSGMKVKDFLLNEDMFSPKYGQVESFEINRQSKFGEQVMGVQQNHVHSSRVLHDQTRKLEDEYRGQSIIEPLYDIITVLDTSLWSVGQILYDYAFKIYKSDAVDGMSTEQKNELTMLLDYMFRTEALAIIGDNEELRKESTNTSGMKDLLDYGWDMLSAGARMPKTVIKGQEAGTITGAQYDVMNYYKRIAAAQENEMKPHLEKLIRMLLWCEDELGGRIDPDTVEWEIKFNPLWSVDSKTDAEIRKLTAETDSIYLVNGVVTADELRETRFGQFGLTNETKFSGDEADLKRIADEIYKAHEEHRKNG</sequence>
<dbReference type="InterPro" id="IPR006445">
    <property type="entry name" value="Phage-assoc_HI1409"/>
</dbReference>
<organism evidence="2 3">
    <name type="scientific">Priestia endophytica</name>
    <dbReference type="NCBI Taxonomy" id="135735"/>
    <lineage>
        <taxon>Bacteria</taxon>
        <taxon>Bacillati</taxon>
        <taxon>Bacillota</taxon>
        <taxon>Bacilli</taxon>
        <taxon>Bacillales</taxon>
        <taxon>Bacillaceae</taxon>
        <taxon>Priestia</taxon>
    </lineage>
</organism>
<dbReference type="NCBIfam" id="TIGR01555">
    <property type="entry name" value="phge_rel_HI1409"/>
    <property type="match status" value="1"/>
</dbReference>
<dbReference type="Proteomes" id="UP000250174">
    <property type="component" value="Unassembled WGS sequence"/>
</dbReference>
<gene>
    <name evidence="2" type="ORF">A3864_16335</name>
</gene>
<name>A0AAX1Q727_9BACI</name>
<accession>A0AAX1Q727</accession>
<proteinExistence type="predicted"/>
<protein>
    <recommendedName>
        <fullName evidence="1">Anti-CBASS protein Acb1-like N-terminal domain-containing protein</fullName>
    </recommendedName>
</protein>
<evidence type="ECO:0000313" key="2">
    <source>
        <dbReference type="EMBL" id="RAS75233.1"/>
    </source>
</evidence>
<dbReference type="AlphaFoldDB" id="A0AAX1Q727"/>
<reference evidence="2 3" key="1">
    <citation type="submission" date="2016-03" db="EMBL/GenBank/DDBJ databases">
        <title>Comparison of Bacillus endophyticus and B. anthracis characteristics using whole genome sequence analysis and microbiological techniques.</title>
        <authorList>
            <person name="Lekota K.E."/>
            <person name="Mafofo J."/>
            <person name="Rees J."/>
            <person name="Muchadeyi F.C."/>
            <person name="Madoroba E."/>
            <person name="Van Heerden H."/>
        </authorList>
    </citation>
    <scope>NUCLEOTIDE SEQUENCE [LARGE SCALE GENOMIC DNA]</scope>
    <source>
        <strain evidence="2 3">3631_10C</strain>
    </source>
</reference>
<dbReference type="RefSeq" id="WP_113765837.1">
    <property type="nucleotide sequence ID" value="NZ_LVYK01000037.1"/>
</dbReference>
<dbReference type="InterPro" id="IPR024459">
    <property type="entry name" value="Acb1-like_N"/>
</dbReference>
<feature type="domain" description="Anti-CBASS protein Acb1-like N-terminal" evidence="1">
    <location>
        <begin position="43"/>
        <end position="393"/>
    </location>
</feature>
<evidence type="ECO:0000259" key="1">
    <source>
        <dbReference type="Pfam" id="PF06381"/>
    </source>
</evidence>
<comment type="caution">
    <text evidence="2">The sequence shown here is derived from an EMBL/GenBank/DDBJ whole genome shotgun (WGS) entry which is preliminary data.</text>
</comment>
<dbReference type="Pfam" id="PF06381">
    <property type="entry name" value="Phage_portal_3"/>
    <property type="match status" value="1"/>
</dbReference>